<dbReference type="SUPFAM" id="SSF46966">
    <property type="entry name" value="Spectrin repeat"/>
    <property type="match status" value="8"/>
</dbReference>
<keyword evidence="9" id="KW-0175">Coiled coil</keyword>
<dbReference type="InterPro" id="IPR001715">
    <property type="entry name" value="CH_dom"/>
</dbReference>
<sequence length="1342" mass="157102">MTSHAYYKDRLGFDPNEGQYESLNTIRKDKNRQYHYQQPQHRRQQQHSTTSPARVCIQPGVTSLDQYADTCPAKKAKSSPAVPHGGYEDALTQFKDERDAIQKKTFTKWVNKHLKKPREKGKMRFHMLQNAQMALDFLRYKKIKLVNIRAEDIVDGNPKLTLGLIWTIILHFQISDIVVGKEDNVSAREALLSWARRSTSRYPGVRVNDFTTSWRDGLAFSALVHRNRPDLLDWRKARTVRPSERLETAFYIAEKEYGVTRLLDPEDVDTNEPDEKSLITYISSLYDVFPEPPSIHPLFDVESQRRVQEYRDLARQYICWCREKSAYLQERTFPSNLIELKRLLNDLHHFRSEEVSARKREKLKLVQIYKELERYFESIGEIDVAPELRPDAIEKAWYRMQTALQDREIILQQEIERLERLQRLAEKVQREIKHIEVKLTDLETHISEETVRIDRLHPVDAKNIVESFELELRHMEEPIQDMNQDCHLLSEGHYNTVEDLHKKVNKVHQRWAQLRATLHTNLVQKLSGLKYPIHETTLTRQTRMVVESRQIETNQHFRNLQEHIEWCQTKLKQLLAADFGSDLASVKEELDRQQYEHKIIDQFHVKILNDERHQNKFINDELHLYQQRLNQLQKVYDELLSTSTKRLSDLDSLQDFLTQASAELQWLNEKEQIEISRDWADKNLDLSSVHRYYENLMSDLEKRELHFGTILDRGETLLNQQHPASKCIESHLTVLQQQWAWLLQLTLCLEVHLKHATEYHQFFAEIKDTEQWLINRDETLNSKYSQSDFGLDQGENLLRGMQDLREEFNAFGETVANLQHRAQTIVPLIKRRQPLNQPGSVQAICAYQQQGQIQIDKGETCTLLDNSGRLKWRVRTSKDFEGPIPSACLLIPPPDKEATIAAERLKRLFDRSINLWQKKHLRLRQNMIFATIRVVKSWDFDQFLAMGSEQRTAIRRALNDDADKLLSEGDPNDPQLRRLSREMEEVNRLFDEFEKRARAEEESKKASRIFTGECVSVKAKLEDMARELEQNISAPLPRDVDSLDHVLQIHSDYERRLHLLDPELQHLQETFRTIVLKTPALKKSLDSLMVLWKELSSLSTLHKDRLKLLETSLIGLDDNEHFISEIENELGRQRDLPSTPEGLQMIFKQLSQIQEAVTQQQPHMEKMTDAADQLGRMGVPTKVLNDLKRLHSNVERLNTRWSAICNQLAERMRSCENAIVMMKNLHSSIQVEESWVDGTTEKLSAMPAATSAYELDKMLGNALERKAKIENINLTGNRLLREAKVRPSFSPPRQDSDNIDPVAAQNLSIFCNGLNTKFHYLLEQLHHRLQVAIDANEFERLQ</sequence>
<feature type="coiled-coil region" evidence="9">
    <location>
        <begin position="401"/>
        <end position="445"/>
    </location>
</feature>
<dbReference type="FunFam" id="1.10.418.10:FF:000089">
    <property type="entry name" value="Spectrin beta chain"/>
    <property type="match status" value="1"/>
</dbReference>
<dbReference type="PANTHER" id="PTHR23169">
    <property type="entry name" value="ENVOPLAKIN"/>
    <property type="match status" value="1"/>
</dbReference>
<dbReference type="PROSITE" id="PS50002">
    <property type="entry name" value="SH3"/>
    <property type="match status" value="1"/>
</dbReference>
<dbReference type="InterPro" id="IPR043197">
    <property type="entry name" value="Plakin"/>
</dbReference>
<dbReference type="GO" id="GO:0042060">
    <property type="term" value="P:wound healing"/>
    <property type="evidence" value="ECO:0007669"/>
    <property type="project" value="TreeGrafter"/>
</dbReference>
<keyword evidence="3" id="KW-0963">Cytoplasm</keyword>
<feature type="domain" description="SH3" evidence="10">
    <location>
        <begin position="836"/>
        <end position="894"/>
    </location>
</feature>
<dbReference type="PROSITE" id="PS00020">
    <property type="entry name" value="ACTININ_2"/>
    <property type="match status" value="1"/>
</dbReference>
<dbReference type="FunFam" id="1.10.418.10:FF:000022">
    <property type="entry name" value="Short stop, isoform K"/>
    <property type="match status" value="1"/>
</dbReference>
<evidence type="ECO:0000256" key="1">
    <source>
        <dbReference type="ARBA" id="ARBA00004496"/>
    </source>
</evidence>
<keyword evidence="7" id="KW-0009">Actin-binding</keyword>
<dbReference type="SUPFAM" id="SSF47576">
    <property type="entry name" value="Calponin-homology domain, CH-domain"/>
    <property type="match status" value="1"/>
</dbReference>
<evidence type="ECO:0000259" key="11">
    <source>
        <dbReference type="PROSITE" id="PS50021"/>
    </source>
</evidence>
<evidence type="ECO:0000256" key="2">
    <source>
        <dbReference type="ARBA" id="ARBA00022443"/>
    </source>
</evidence>
<evidence type="ECO:0000256" key="5">
    <source>
        <dbReference type="ARBA" id="ARBA00022701"/>
    </source>
</evidence>
<dbReference type="VEuPathDB" id="VectorBase:GAUT013791"/>
<dbReference type="FunFam" id="1.20.58.60:FF:000064">
    <property type="entry name" value="Short stop, isoform K"/>
    <property type="match status" value="1"/>
</dbReference>
<dbReference type="GO" id="GO:0003779">
    <property type="term" value="F:actin binding"/>
    <property type="evidence" value="ECO:0007669"/>
    <property type="project" value="UniProtKB-KW"/>
</dbReference>
<keyword evidence="4" id="KW-0597">Phosphoprotein</keyword>
<dbReference type="PROSITE" id="PS00019">
    <property type="entry name" value="ACTININ_1"/>
    <property type="match status" value="1"/>
</dbReference>
<protein>
    <recommendedName>
        <fullName evidence="14">Dystonin</fullName>
    </recommendedName>
</protein>
<name>A0A1A9USF7_GLOAU</name>
<evidence type="ECO:0000259" key="10">
    <source>
        <dbReference type="PROSITE" id="PS50002"/>
    </source>
</evidence>
<keyword evidence="6" id="KW-0677">Repeat</keyword>
<feature type="domain" description="Calponin-homology (CH)" evidence="11">
    <location>
        <begin position="185"/>
        <end position="290"/>
    </location>
</feature>
<evidence type="ECO:0008006" key="14">
    <source>
        <dbReference type="Google" id="ProtNLM"/>
    </source>
</evidence>
<dbReference type="InterPro" id="IPR036872">
    <property type="entry name" value="CH_dom_sf"/>
</dbReference>
<accession>A0A1A9USF7</accession>
<keyword evidence="5" id="KW-0493">Microtubule</keyword>
<dbReference type="GO" id="GO:0016020">
    <property type="term" value="C:membrane"/>
    <property type="evidence" value="ECO:0007669"/>
    <property type="project" value="TreeGrafter"/>
</dbReference>
<reference evidence="12" key="1">
    <citation type="submission" date="2020-05" db="UniProtKB">
        <authorList>
            <consortium name="EnsemblMetazoa"/>
        </authorList>
    </citation>
    <scope>IDENTIFICATION</scope>
    <source>
        <strain evidence="12">TTRI</strain>
    </source>
</reference>
<dbReference type="InterPro" id="IPR041615">
    <property type="entry name" value="Desmoplakin_SH3"/>
</dbReference>
<dbReference type="GO" id="GO:0031122">
    <property type="term" value="P:cytoplasmic microtubule organization"/>
    <property type="evidence" value="ECO:0007669"/>
    <property type="project" value="TreeGrafter"/>
</dbReference>
<evidence type="ECO:0000313" key="13">
    <source>
        <dbReference type="Proteomes" id="UP000078200"/>
    </source>
</evidence>
<dbReference type="CDD" id="cd21189">
    <property type="entry name" value="CH_PLEC-like_rpt2"/>
    <property type="match status" value="1"/>
</dbReference>
<proteinExistence type="predicted"/>
<evidence type="ECO:0000256" key="3">
    <source>
        <dbReference type="ARBA" id="ARBA00022490"/>
    </source>
</evidence>
<dbReference type="PROSITE" id="PS50021">
    <property type="entry name" value="CH"/>
    <property type="match status" value="2"/>
</dbReference>
<dbReference type="EnsemblMetazoa" id="GAUT013791-RA">
    <property type="protein sequence ID" value="GAUT013791-PA"/>
    <property type="gene ID" value="GAUT013791"/>
</dbReference>
<dbReference type="Pfam" id="PF00307">
    <property type="entry name" value="CH"/>
    <property type="match status" value="2"/>
</dbReference>
<dbReference type="SMART" id="SM00033">
    <property type="entry name" value="CH"/>
    <property type="match status" value="2"/>
</dbReference>
<dbReference type="SMART" id="SM00150">
    <property type="entry name" value="SPEC"/>
    <property type="match status" value="8"/>
</dbReference>
<dbReference type="GO" id="GO:0045104">
    <property type="term" value="P:intermediate filament cytoskeleton organization"/>
    <property type="evidence" value="ECO:0007669"/>
    <property type="project" value="InterPro"/>
</dbReference>
<dbReference type="InterPro" id="IPR001589">
    <property type="entry name" value="Actinin_actin-bd_CS"/>
</dbReference>
<evidence type="ECO:0000256" key="6">
    <source>
        <dbReference type="ARBA" id="ARBA00022737"/>
    </source>
</evidence>
<dbReference type="GO" id="GO:0005198">
    <property type="term" value="F:structural molecule activity"/>
    <property type="evidence" value="ECO:0007669"/>
    <property type="project" value="TreeGrafter"/>
</dbReference>
<dbReference type="Gene3D" id="1.20.58.60">
    <property type="match status" value="5"/>
</dbReference>
<dbReference type="Pfam" id="PF17902">
    <property type="entry name" value="SH3_10"/>
    <property type="match status" value="1"/>
</dbReference>
<evidence type="ECO:0000313" key="12">
    <source>
        <dbReference type="EnsemblMetazoa" id="GAUT013791-PA"/>
    </source>
</evidence>
<evidence type="ECO:0000256" key="9">
    <source>
        <dbReference type="SAM" id="Coils"/>
    </source>
</evidence>
<evidence type="ECO:0000256" key="8">
    <source>
        <dbReference type="PROSITE-ProRule" id="PRU00192"/>
    </source>
</evidence>
<feature type="coiled-coil region" evidence="9">
    <location>
        <begin position="615"/>
        <end position="642"/>
    </location>
</feature>
<dbReference type="Gene3D" id="1.10.418.10">
    <property type="entry name" value="Calponin-like domain"/>
    <property type="match status" value="3"/>
</dbReference>
<dbReference type="FunFam" id="1.20.58.60:FF:000030">
    <property type="entry name" value="Short stop, isoform K"/>
    <property type="match status" value="1"/>
</dbReference>
<dbReference type="InterPro" id="IPR018159">
    <property type="entry name" value="Spectrin/alpha-actinin"/>
</dbReference>
<dbReference type="GO" id="GO:0030056">
    <property type="term" value="C:hemidesmosome"/>
    <property type="evidence" value="ECO:0007669"/>
    <property type="project" value="TreeGrafter"/>
</dbReference>
<feature type="domain" description="Calponin-homology (CH)" evidence="11">
    <location>
        <begin position="61"/>
        <end position="173"/>
    </location>
</feature>
<dbReference type="Proteomes" id="UP000078200">
    <property type="component" value="Unassembled WGS sequence"/>
</dbReference>
<keyword evidence="2 8" id="KW-0728">SH3 domain</keyword>
<feature type="coiled-coil region" evidence="9">
    <location>
        <begin position="976"/>
        <end position="1003"/>
    </location>
</feature>
<dbReference type="GO" id="GO:0005737">
    <property type="term" value="C:cytoplasm"/>
    <property type="evidence" value="ECO:0007669"/>
    <property type="project" value="UniProtKB-SubCell"/>
</dbReference>
<dbReference type="InterPro" id="IPR001452">
    <property type="entry name" value="SH3_domain"/>
</dbReference>
<dbReference type="FunFam" id="1.20.58.60:FF:000053">
    <property type="entry name" value="Short stop, isoform K"/>
    <property type="match status" value="1"/>
</dbReference>
<keyword evidence="13" id="KW-1185">Reference proteome</keyword>
<dbReference type="STRING" id="7395.A0A1A9USF7"/>
<comment type="subcellular location">
    <subcellularLocation>
        <location evidence="1">Cytoplasm</location>
    </subcellularLocation>
</comment>
<dbReference type="InterPro" id="IPR002017">
    <property type="entry name" value="Spectrin_repeat"/>
</dbReference>
<dbReference type="GO" id="GO:0005882">
    <property type="term" value="C:intermediate filament"/>
    <property type="evidence" value="ECO:0007669"/>
    <property type="project" value="TreeGrafter"/>
</dbReference>
<dbReference type="Pfam" id="PF00435">
    <property type="entry name" value="Spectrin"/>
    <property type="match status" value="2"/>
</dbReference>
<dbReference type="Gene3D" id="2.30.30.40">
    <property type="entry name" value="SH3 Domains"/>
    <property type="match status" value="1"/>
</dbReference>
<dbReference type="PANTHER" id="PTHR23169:SF23">
    <property type="entry name" value="SHORT STOP, ISOFORM H"/>
    <property type="match status" value="1"/>
</dbReference>
<evidence type="ECO:0000256" key="7">
    <source>
        <dbReference type="ARBA" id="ARBA00023203"/>
    </source>
</evidence>
<dbReference type="GO" id="GO:0005874">
    <property type="term" value="C:microtubule"/>
    <property type="evidence" value="ECO:0007669"/>
    <property type="project" value="UniProtKB-KW"/>
</dbReference>
<dbReference type="FunFam" id="1.20.58.60:FF:000055">
    <property type="entry name" value="Short stop, isoform K"/>
    <property type="match status" value="1"/>
</dbReference>
<organism evidence="12 13">
    <name type="scientific">Glossina austeni</name>
    <name type="common">Savannah tsetse fly</name>
    <dbReference type="NCBI Taxonomy" id="7395"/>
    <lineage>
        <taxon>Eukaryota</taxon>
        <taxon>Metazoa</taxon>
        <taxon>Ecdysozoa</taxon>
        <taxon>Arthropoda</taxon>
        <taxon>Hexapoda</taxon>
        <taxon>Insecta</taxon>
        <taxon>Pterygota</taxon>
        <taxon>Neoptera</taxon>
        <taxon>Endopterygota</taxon>
        <taxon>Diptera</taxon>
        <taxon>Brachycera</taxon>
        <taxon>Muscomorpha</taxon>
        <taxon>Hippoboscoidea</taxon>
        <taxon>Glossinidae</taxon>
        <taxon>Glossina</taxon>
    </lineage>
</organism>
<evidence type="ECO:0000256" key="4">
    <source>
        <dbReference type="ARBA" id="ARBA00022553"/>
    </source>
</evidence>
<dbReference type="Pfam" id="PF21019">
    <property type="entry name" value="Spectrin_3"/>
    <property type="match status" value="1"/>
</dbReference>
<dbReference type="CDD" id="cd00176">
    <property type="entry name" value="SPEC"/>
    <property type="match status" value="2"/>
</dbReference>